<protein>
    <submittedName>
        <fullName evidence="1">Uncharacterized protein</fullName>
    </submittedName>
</protein>
<dbReference type="Proteomes" id="UP000184010">
    <property type="component" value="Unassembled WGS sequence"/>
</dbReference>
<sequence length="64" mass="7501">MQDAINWTRDRFHSYAFFSSLLLEEPTLEKWLTIQKLANSGEGFMDQKGIKIPEEAQATLERLR</sequence>
<dbReference type="EMBL" id="FRDN01000003">
    <property type="protein sequence ID" value="SHN52234.1"/>
    <property type="molecule type" value="Genomic_DNA"/>
</dbReference>
<evidence type="ECO:0000313" key="1">
    <source>
        <dbReference type="EMBL" id="SHN52234.1"/>
    </source>
</evidence>
<gene>
    <name evidence="1" type="ORF">SAMN02745215_00378</name>
</gene>
<proteinExistence type="predicted"/>
<dbReference type="STRING" id="1121395.SAMN02745215_00378"/>
<reference evidence="2" key="1">
    <citation type="submission" date="2016-12" db="EMBL/GenBank/DDBJ databases">
        <authorList>
            <person name="Varghese N."/>
            <person name="Submissions S."/>
        </authorList>
    </citation>
    <scope>NUCLEOTIDE SEQUENCE [LARGE SCALE GENOMIC DNA]</scope>
    <source>
        <strain evidence="2">DSM 11544</strain>
    </source>
</reference>
<name>A0A1M7S1J1_9FIRM</name>
<dbReference type="AlphaFoldDB" id="A0A1M7S1J1"/>
<dbReference type="RefSeq" id="WP_242954523.1">
    <property type="nucleotide sequence ID" value="NZ_FRDN01000003.1"/>
</dbReference>
<accession>A0A1M7S1J1</accession>
<keyword evidence="2" id="KW-1185">Reference proteome</keyword>
<evidence type="ECO:0000313" key="2">
    <source>
        <dbReference type="Proteomes" id="UP000184010"/>
    </source>
</evidence>
<organism evidence="1 2">
    <name type="scientific">Desulfitobacterium chlororespirans DSM 11544</name>
    <dbReference type="NCBI Taxonomy" id="1121395"/>
    <lineage>
        <taxon>Bacteria</taxon>
        <taxon>Bacillati</taxon>
        <taxon>Bacillota</taxon>
        <taxon>Clostridia</taxon>
        <taxon>Eubacteriales</taxon>
        <taxon>Desulfitobacteriaceae</taxon>
        <taxon>Desulfitobacterium</taxon>
    </lineage>
</organism>